<dbReference type="AlphaFoldDB" id="A0A2H6K9J5"/>
<comment type="caution">
    <text evidence="1">The sequence shown here is derived from an EMBL/GenBank/DDBJ whole genome shotgun (WGS) entry which is preliminary data.</text>
</comment>
<name>A0A2H6K9J5_9APIC</name>
<evidence type="ECO:0000313" key="2">
    <source>
        <dbReference type="Proteomes" id="UP000236319"/>
    </source>
</evidence>
<dbReference type="VEuPathDB" id="PiroplasmaDB:BOVATA_011220"/>
<protein>
    <submittedName>
        <fullName evidence="1">Uncharacterized protein</fullName>
    </submittedName>
</protein>
<proteinExistence type="predicted"/>
<organism evidence="1 2">
    <name type="scientific">Babesia ovata</name>
    <dbReference type="NCBI Taxonomy" id="189622"/>
    <lineage>
        <taxon>Eukaryota</taxon>
        <taxon>Sar</taxon>
        <taxon>Alveolata</taxon>
        <taxon>Apicomplexa</taxon>
        <taxon>Aconoidasida</taxon>
        <taxon>Piroplasmida</taxon>
        <taxon>Babesiidae</taxon>
        <taxon>Babesia</taxon>
    </lineage>
</organism>
<reference evidence="1 2" key="1">
    <citation type="journal article" date="2017" name="BMC Genomics">
        <title>Whole-genome assembly of Babesia ovata and comparative genomics between closely related pathogens.</title>
        <authorList>
            <person name="Yamagishi J."/>
            <person name="Asada M."/>
            <person name="Hakimi H."/>
            <person name="Tanaka T.Q."/>
            <person name="Sugimoto C."/>
            <person name="Kawazu S."/>
        </authorList>
    </citation>
    <scope>NUCLEOTIDE SEQUENCE [LARGE SCALE GENOMIC DNA]</scope>
    <source>
        <strain evidence="1 2">Miyake</strain>
    </source>
</reference>
<gene>
    <name evidence="1" type="ORF">BOVATA_011220</name>
</gene>
<accession>A0A2H6K9J5</accession>
<dbReference type="EMBL" id="BDSA01000001">
    <property type="protein sequence ID" value="GBE59629.1"/>
    <property type="molecule type" value="Genomic_DNA"/>
</dbReference>
<dbReference type="Proteomes" id="UP000236319">
    <property type="component" value="Unassembled WGS sequence"/>
</dbReference>
<keyword evidence="2" id="KW-1185">Reference proteome</keyword>
<dbReference type="GeneID" id="39873399"/>
<dbReference type="RefSeq" id="XP_028865872.1">
    <property type="nucleotide sequence ID" value="XM_029010039.1"/>
</dbReference>
<sequence length="254" mass="28089">MAYTSLTDVPHNLKEGIDWLIALRGTDAEKNLKAMGEALYKFLADKPIGKTQVPALEKIKHISKQFIANPELKEMWPANELLRRFKGPMSKKGPGCLASCFGASLESDYKNVVRTKGLTAETIAKKLRKLVNGCEKFLEKIKSPDQYKPSYTSEATWDVSCSNNPEACAVVLVGIAPMLYTGLRCLREASHDDTLPVSPFAPCTILGNVLKAVGYERSECCAKISGSYVFKALGNVKFQMLVTLYDLAGFWAFY</sequence>
<evidence type="ECO:0000313" key="1">
    <source>
        <dbReference type="EMBL" id="GBE59629.1"/>
    </source>
</evidence>